<protein>
    <submittedName>
        <fullName evidence="1">Uncharacterized protein</fullName>
    </submittedName>
</protein>
<sequence length="162" mass="18724">MNQTTDNYPQTPANPVDPVDGVMPEVIQCFVDWLEVECKSDQKAYHILKAMAQESLSRKTYSQDKRRFTAKEIALLTKGSMDMDATKWLNWNKTVEKYWNSRKKGAIDFARKRGLKHYPMIQRNSTSGGQGNEATYEIIAKFISENENRVVPDVKFMNLGYF</sequence>
<dbReference type="EMBL" id="QJPH01000243">
    <property type="protein sequence ID" value="PZN81962.1"/>
    <property type="molecule type" value="Genomic_DNA"/>
</dbReference>
<comment type="caution">
    <text evidence="1">The sequence shown here is derived from an EMBL/GenBank/DDBJ whole genome shotgun (WGS) entry which is preliminary data.</text>
</comment>
<proteinExistence type="predicted"/>
<gene>
    <name evidence="1" type="ORF">DM484_07305</name>
</gene>
<dbReference type="Proteomes" id="UP000249396">
    <property type="component" value="Unassembled WGS sequence"/>
</dbReference>
<dbReference type="AlphaFoldDB" id="A0A2W4RDP1"/>
<accession>A0A2W4RDP1</accession>
<reference evidence="1 2" key="1">
    <citation type="journal article" date="2018" name="Aquat. Microb. Ecol.">
        <title>Gammaproteobacterial methanotrophs dominate.</title>
        <authorList>
            <person name="Rissanen A.J."/>
            <person name="Saarenheimo J."/>
            <person name="Tiirola M."/>
            <person name="Peura S."/>
            <person name="Aalto S.L."/>
            <person name="Karvinen A."/>
            <person name="Nykanen H."/>
        </authorList>
    </citation>
    <scope>NUCLEOTIDE SEQUENCE [LARGE SCALE GENOMIC DNA]</scope>
    <source>
        <strain evidence="1">AMbin10</strain>
    </source>
</reference>
<name>A0A2W4RDP1_9GAMM</name>
<evidence type="ECO:0000313" key="2">
    <source>
        <dbReference type="Proteomes" id="UP000249396"/>
    </source>
</evidence>
<evidence type="ECO:0000313" key="1">
    <source>
        <dbReference type="EMBL" id="PZN81962.1"/>
    </source>
</evidence>
<organism evidence="1 2">
    <name type="scientific">Candidatus Methylumidiphilus alinenensis</name>
    <dbReference type="NCBI Taxonomy" id="2202197"/>
    <lineage>
        <taxon>Bacteria</taxon>
        <taxon>Pseudomonadati</taxon>
        <taxon>Pseudomonadota</taxon>
        <taxon>Gammaproteobacteria</taxon>
        <taxon>Methylococcales</taxon>
        <taxon>Candidatus Methylumidiphilus</taxon>
    </lineage>
</organism>